<dbReference type="PANTHER" id="PTHR47447">
    <property type="entry name" value="OS03G0856100 PROTEIN"/>
    <property type="match status" value="1"/>
</dbReference>
<dbReference type="Proteomes" id="UP001152797">
    <property type="component" value="Unassembled WGS sequence"/>
</dbReference>
<gene>
    <name evidence="3" type="ORF">C1SCF055_LOCUS1147</name>
</gene>
<reference evidence="4" key="2">
    <citation type="submission" date="2024-04" db="EMBL/GenBank/DDBJ databases">
        <authorList>
            <person name="Chen Y."/>
            <person name="Shah S."/>
            <person name="Dougan E. K."/>
            <person name="Thang M."/>
            <person name="Chan C."/>
        </authorList>
    </citation>
    <scope>NUCLEOTIDE SEQUENCE [LARGE SCALE GENOMIC DNA]</scope>
</reference>
<feature type="repeat" description="PPR" evidence="2">
    <location>
        <begin position="31"/>
        <end position="65"/>
    </location>
</feature>
<dbReference type="OrthoDB" id="10287106at2759"/>
<organism evidence="3">
    <name type="scientific">Cladocopium goreaui</name>
    <dbReference type="NCBI Taxonomy" id="2562237"/>
    <lineage>
        <taxon>Eukaryota</taxon>
        <taxon>Sar</taxon>
        <taxon>Alveolata</taxon>
        <taxon>Dinophyceae</taxon>
        <taxon>Suessiales</taxon>
        <taxon>Symbiodiniaceae</taxon>
        <taxon>Cladocopium</taxon>
    </lineage>
</organism>
<dbReference type="EMBL" id="CAMXCT030000020">
    <property type="protein sequence ID" value="CAL4759887.1"/>
    <property type="molecule type" value="Genomic_DNA"/>
</dbReference>
<evidence type="ECO:0000313" key="4">
    <source>
        <dbReference type="EMBL" id="CAL1125950.1"/>
    </source>
</evidence>
<reference evidence="3" key="1">
    <citation type="submission" date="2022-10" db="EMBL/GenBank/DDBJ databases">
        <authorList>
            <person name="Chen Y."/>
            <person name="Dougan E. K."/>
            <person name="Chan C."/>
            <person name="Rhodes N."/>
            <person name="Thang M."/>
        </authorList>
    </citation>
    <scope>NUCLEOTIDE SEQUENCE</scope>
</reference>
<evidence type="ECO:0000313" key="3">
    <source>
        <dbReference type="EMBL" id="CAI3972575.1"/>
    </source>
</evidence>
<dbReference type="InterPro" id="IPR011990">
    <property type="entry name" value="TPR-like_helical_dom_sf"/>
</dbReference>
<dbReference type="PROSITE" id="PS51375">
    <property type="entry name" value="PPR"/>
    <property type="match status" value="1"/>
</dbReference>
<proteinExistence type="predicted"/>
<evidence type="ECO:0000313" key="6">
    <source>
        <dbReference type="Proteomes" id="UP001152797"/>
    </source>
</evidence>
<name>A0A9P1FFA6_9DINO</name>
<sequence>MDFPTELSWQARWTVALLLLDSACRKSLRLDVVCLNVALSACAKGGRWRVAVQLMQRFSARRLVPDALSLSSLTSSFVQRSNWRKALQLLDSSSPTAISAALTACAVAIAWPSALQLFVTAGSAGHGSVRNALLGALAAAKRWEMAMELMQVPSDRALLPVLSSLVRLRRWRQALRLLPQRGANAAALALTSAAATAQPVGEIRKEIGRIPSFQAFDINQRREVSARLLLRPLLPASCYPLEFALARQITFPAESAFLTLRKRPLQRDALRSTVLQGTSDLGPMASRDLWRCLSLTFLRGKAPPVQVPKASGFGGLKRGFLNGPVEEADGKAIDEMIQEAMKTSPASKSAAYSYAVAGREHAKEELGGCMLCLEPLPNDPREVINLCASELGRPAAFVYCTAPAFCRLVQRWLL</sequence>
<keyword evidence="6" id="KW-1185">Reference proteome</keyword>
<evidence type="ECO:0000256" key="1">
    <source>
        <dbReference type="ARBA" id="ARBA00022737"/>
    </source>
</evidence>
<protein>
    <submittedName>
        <fullName evidence="5">Pentatricopeptide repeat-containing protein At1g64583, mitochondrial</fullName>
    </submittedName>
</protein>
<evidence type="ECO:0000256" key="2">
    <source>
        <dbReference type="PROSITE-ProRule" id="PRU00708"/>
    </source>
</evidence>
<dbReference type="AlphaFoldDB" id="A0A9P1FFA6"/>
<dbReference type="NCBIfam" id="TIGR00756">
    <property type="entry name" value="PPR"/>
    <property type="match status" value="1"/>
</dbReference>
<dbReference type="InterPro" id="IPR002885">
    <property type="entry name" value="PPR_rpt"/>
</dbReference>
<dbReference type="PANTHER" id="PTHR47447:SF17">
    <property type="entry name" value="OS12G0638900 PROTEIN"/>
    <property type="match status" value="1"/>
</dbReference>
<dbReference type="EMBL" id="CAMXCT010000020">
    <property type="protein sequence ID" value="CAI3972575.1"/>
    <property type="molecule type" value="Genomic_DNA"/>
</dbReference>
<comment type="caution">
    <text evidence="3">The sequence shown here is derived from an EMBL/GenBank/DDBJ whole genome shotgun (WGS) entry which is preliminary data.</text>
</comment>
<evidence type="ECO:0000313" key="5">
    <source>
        <dbReference type="EMBL" id="CAL4759887.1"/>
    </source>
</evidence>
<accession>A0A9P1FFA6</accession>
<dbReference type="EMBL" id="CAMXCT020000020">
    <property type="protein sequence ID" value="CAL1125950.1"/>
    <property type="molecule type" value="Genomic_DNA"/>
</dbReference>
<dbReference type="Gene3D" id="1.25.40.10">
    <property type="entry name" value="Tetratricopeptide repeat domain"/>
    <property type="match status" value="1"/>
</dbReference>
<keyword evidence="1" id="KW-0677">Repeat</keyword>